<feature type="region of interest" description="Disordered" evidence="1">
    <location>
        <begin position="58"/>
        <end position="87"/>
    </location>
</feature>
<comment type="caution">
    <text evidence="2">The sequence shown here is derived from an EMBL/GenBank/DDBJ whole genome shotgun (WGS) entry which is preliminary data.</text>
</comment>
<name>A0A7X7LWH4_9RHOO</name>
<dbReference type="OrthoDB" id="5296629at2"/>
<dbReference type="InterPro" id="IPR014991">
    <property type="entry name" value="DUF1840"/>
</dbReference>
<evidence type="ECO:0000313" key="2">
    <source>
        <dbReference type="EMBL" id="NLF54664.1"/>
    </source>
</evidence>
<accession>A0A7X7LWH4</accession>
<organism evidence="2 3">
    <name type="scientific">Thauera phenolivorans</name>
    <dbReference type="NCBI Taxonomy" id="1792543"/>
    <lineage>
        <taxon>Bacteria</taxon>
        <taxon>Pseudomonadati</taxon>
        <taxon>Pseudomonadota</taxon>
        <taxon>Betaproteobacteria</taxon>
        <taxon>Rhodocyclales</taxon>
        <taxon>Zoogloeaceae</taxon>
        <taxon>Thauera</taxon>
    </lineage>
</organism>
<dbReference type="EMBL" id="JAAYYV010000251">
    <property type="protein sequence ID" value="NLF54664.1"/>
    <property type="molecule type" value="Genomic_DNA"/>
</dbReference>
<evidence type="ECO:0000313" key="3">
    <source>
        <dbReference type="Proteomes" id="UP000536534"/>
    </source>
</evidence>
<dbReference type="RefSeq" id="WP_068809276.1">
    <property type="nucleotide sequence ID" value="NZ_MBFM01000005.1"/>
</dbReference>
<reference evidence="2 3" key="1">
    <citation type="journal article" date="2020" name="Biotechnol. Biofuels">
        <title>New insights from the biogas microbiome by comprehensive genome-resolved metagenomics of nearly 1600 species originating from multiple anaerobic digesters.</title>
        <authorList>
            <person name="Campanaro S."/>
            <person name="Treu L."/>
            <person name="Rodriguez-R L.M."/>
            <person name="Kovalovszki A."/>
            <person name="Ziels R.M."/>
            <person name="Maus I."/>
            <person name="Zhu X."/>
            <person name="Kougias P.G."/>
            <person name="Basile A."/>
            <person name="Luo G."/>
            <person name="Schluter A."/>
            <person name="Konstantinidis K.T."/>
            <person name="Angelidaki I."/>
        </authorList>
    </citation>
    <scope>NUCLEOTIDE SEQUENCE [LARGE SCALE GENOMIC DNA]</scope>
    <source>
        <strain evidence="2">AS06rmzACSIP_256</strain>
    </source>
</reference>
<gene>
    <name evidence="2" type="ORF">GX576_09785</name>
</gene>
<dbReference type="Pfam" id="PF08895">
    <property type="entry name" value="DUF1840"/>
    <property type="match status" value="1"/>
</dbReference>
<protein>
    <submittedName>
        <fullName evidence="2">DUF1840 domain-containing protein</fullName>
    </submittedName>
</protein>
<evidence type="ECO:0000256" key="1">
    <source>
        <dbReference type="SAM" id="MobiDB-lite"/>
    </source>
</evidence>
<proteinExistence type="predicted"/>
<sequence length="117" mass="12825">MLFTFRSDASGDLLLLGDAAKKLLAIIGKDPEDTKGIVTVPQLPNAIALLRAAIEEDRARQAERDKQREEDAEESEADREAGRTGMAAPVSLAQRAWPLLEMLEAAQREEVPVIWGT</sequence>
<feature type="compositionally biased region" description="Basic and acidic residues" evidence="1">
    <location>
        <begin position="58"/>
        <end position="69"/>
    </location>
</feature>
<dbReference type="AlphaFoldDB" id="A0A7X7LWH4"/>
<dbReference type="Proteomes" id="UP000536534">
    <property type="component" value="Unassembled WGS sequence"/>
</dbReference>